<dbReference type="GO" id="GO:0008168">
    <property type="term" value="F:methyltransferase activity"/>
    <property type="evidence" value="ECO:0007669"/>
    <property type="project" value="UniProtKB-KW"/>
</dbReference>
<dbReference type="InterPro" id="IPR052514">
    <property type="entry name" value="SAM-dependent_MTase"/>
</dbReference>
<dbReference type="RefSeq" id="WP_143125867.1">
    <property type="nucleotide sequence ID" value="NZ_VJMG01000037.1"/>
</dbReference>
<dbReference type="SUPFAM" id="SSF53335">
    <property type="entry name" value="S-adenosyl-L-methionine-dependent methyltransferases"/>
    <property type="match status" value="1"/>
</dbReference>
<accession>A0A549T7R4</accession>
<dbReference type="Gene3D" id="3.40.50.150">
    <property type="entry name" value="Vaccinia Virus protein VP39"/>
    <property type="match status" value="1"/>
</dbReference>
<evidence type="ECO:0000259" key="1">
    <source>
        <dbReference type="Pfam" id="PF05050"/>
    </source>
</evidence>
<organism evidence="2 3">
    <name type="scientific">Rhizobium straminoryzae</name>
    <dbReference type="NCBI Taxonomy" id="1387186"/>
    <lineage>
        <taxon>Bacteria</taxon>
        <taxon>Pseudomonadati</taxon>
        <taxon>Pseudomonadota</taxon>
        <taxon>Alphaproteobacteria</taxon>
        <taxon>Hyphomicrobiales</taxon>
        <taxon>Rhizobiaceae</taxon>
        <taxon>Rhizobium/Agrobacterium group</taxon>
        <taxon>Rhizobium</taxon>
    </lineage>
</organism>
<dbReference type="PANTHER" id="PTHR34203">
    <property type="entry name" value="METHYLTRANSFERASE, FKBM FAMILY PROTEIN"/>
    <property type="match status" value="1"/>
</dbReference>
<feature type="domain" description="Methyltransferase FkbM" evidence="1">
    <location>
        <begin position="89"/>
        <end position="250"/>
    </location>
</feature>
<comment type="caution">
    <text evidence="2">The sequence shown here is derived from an EMBL/GenBank/DDBJ whole genome shotgun (WGS) entry which is preliminary data.</text>
</comment>
<keyword evidence="2" id="KW-0489">Methyltransferase</keyword>
<name>A0A549T7R4_9HYPH</name>
<dbReference type="PANTHER" id="PTHR34203:SF15">
    <property type="entry name" value="SLL1173 PROTEIN"/>
    <property type="match status" value="1"/>
</dbReference>
<dbReference type="NCBIfam" id="TIGR01444">
    <property type="entry name" value="fkbM_fam"/>
    <property type="match status" value="1"/>
</dbReference>
<proteinExistence type="predicted"/>
<keyword evidence="2" id="KW-0808">Transferase</keyword>
<dbReference type="GO" id="GO:0032259">
    <property type="term" value="P:methylation"/>
    <property type="evidence" value="ECO:0007669"/>
    <property type="project" value="UniProtKB-KW"/>
</dbReference>
<protein>
    <submittedName>
        <fullName evidence="2">FkbM family methyltransferase</fullName>
    </submittedName>
</protein>
<dbReference type="Proteomes" id="UP000316801">
    <property type="component" value="Unassembled WGS sequence"/>
</dbReference>
<dbReference type="AlphaFoldDB" id="A0A549T7R4"/>
<dbReference type="InterPro" id="IPR029063">
    <property type="entry name" value="SAM-dependent_MTases_sf"/>
</dbReference>
<evidence type="ECO:0000313" key="3">
    <source>
        <dbReference type="Proteomes" id="UP000316801"/>
    </source>
</evidence>
<reference evidence="2 3" key="1">
    <citation type="submission" date="2019-07" db="EMBL/GenBank/DDBJ databases">
        <title>Ln-dependent methylotrophs.</title>
        <authorList>
            <person name="Tani A."/>
        </authorList>
    </citation>
    <scope>NUCLEOTIDE SEQUENCE [LARGE SCALE GENOMIC DNA]</scope>
    <source>
        <strain evidence="2 3">SM12</strain>
    </source>
</reference>
<dbReference type="Pfam" id="PF05050">
    <property type="entry name" value="Methyltransf_21"/>
    <property type="match status" value="1"/>
</dbReference>
<evidence type="ECO:0000313" key="2">
    <source>
        <dbReference type="EMBL" id="TRL37917.1"/>
    </source>
</evidence>
<keyword evidence="3" id="KW-1185">Reference proteome</keyword>
<dbReference type="EMBL" id="VJMG01000037">
    <property type="protein sequence ID" value="TRL37917.1"/>
    <property type="molecule type" value="Genomic_DNA"/>
</dbReference>
<gene>
    <name evidence="2" type="ORF">FNA46_14190</name>
</gene>
<dbReference type="InterPro" id="IPR006342">
    <property type="entry name" value="FkbM_mtfrase"/>
</dbReference>
<sequence length="312" mass="34336">MAYLGGKTLTQLTLLAKGLSATRPKSLFQMISGMGAPLPDISAVTNEFGSFTGLRNDYLFQSIGEKGINEAHFRDLARVLIEPDWNALDLGANLGSHSVLMAKLVPGGQVFSFEPQSLTFSLLQNNLLLNGCGNVHPYRFAISDGDLQVLTMEAFSYAGDSINNGALRVSARRSAGDLTISKRLDDLSLPPIGFIKMDIQGSELKALKGGANLIARDRPFMFIEIEEQHLQSLGTSSKELIEHILGLDYILFRIMTHYPCDHICVPAEKIDAFLAALGTSYSYPLERIEGRRVLLTFARPRDQNYQRLDVIG</sequence>